<dbReference type="NCBIfam" id="TIGR01069">
    <property type="entry name" value="mutS2"/>
    <property type="match status" value="1"/>
</dbReference>
<dbReference type="InterPro" id="IPR027417">
    <property type="entry name" value="P-loop_NTPase"/>
</dbReference>
<keyword evidence="3" id="KW-0378">Hydrolase</keyword>
<dbReference type="InterPro" id="IPR000432">
    <property type="entry name" value="DNA_mismatch_repair_MutS_C"/>
</dbReference>
<feature type="domain" description="DNA mismatch repair proteins mutS family" evidence="8">
    <location>
        <begin position="410"/>
        <end position="426"/>
    </location>
</feature>
<evidence type="ECO:0000313" key="10">
    <source>
        <dbReference type="Proteomes" id="UP001174909"/>
    </source>
</evidence>
<keyword evidence="9" id="KW-0540">Nuclease</keyword>
<name>A0AA35S5H4_GEOBA</name>
<dbReference type="GO" id="GO:0030983">
    <property type="term" value="F:mismatched DNA binding"/>
    <property type="evidence" value="ECO:0007669"/>
    <property type="project" value="InterPro"/>
</dbReference>
<keyword evidence="7" id="KW-0175">Coiled coil</keyword>
<dbReference type="SUPFAM" id="SSF52540">
    <property type="entry name" value="P-loop containing nucleoside triphosphate hydrolases"/>
    <property type="match status" value="1"/>
</dbReference>
<dbReference type="SMART" id="SM00534">
    <property type="entry name" value="MUTSac"/>
    <property type="match status" value="1"/>
</dbReference>
<dbReference type="GO" id="GO:0045910">
    <property type="term" value="P:negative regulation of DNA recombination"/>
    <property type="evidence" value="ECO:0007669"/>
    <property type="project" value="InterPro"/>
</dbReference>
<proteinExistence type="inferred from homology"/>
<dbReference type="InterPro" id="IPR046893">
    <property type="entry name" value="MSSS"/>
</dbReference>
<dbReference type="GO" id="GO:0019843">
    <property type="term" value="F:rRNA binding"/>
    <property type="evidence" value="ECO:0007669"/>
    <property type="project" value="UniProtKB-KW"/>
</dbReference>
<dbReference type="GO" id="GO:0004519">
    <property type="term" value="F:endonuclease activity"/>
    <property type="evidence" value="ECO:0007669"/>
    <property type="project" value="UniProtKB-KW"/>
</dbReference>
<keyword evidence="10" id="KW-1185">Reference proteome</keyword>
<sequence length="715" mass="80296">LSSVEKALEYDKIRVLLKKYTASQLGTARVDTLTPSCDVDKVRYLLTLCSETKFFHQVYGGIPLNGLKDIRKSLSHAAKVGALLDAEELLDVRKVAQIPEDIHHAFKKRDREEFPNLFSIVDALPVFPELVEAIGYCIDAEGMLLDRASPELRAIRRKLYRLREDIHQKLEATLRSPQYQKAIQEQVITSRNNRYVIPIKQEARSSFRGVVQGQSTSGATFFVEPLEIVQMNNALHEAAEAEQREIRRILLELTDRVRDNLHELELSLDLLAELDFLNAKARFSLALNAVEPELNTHGVVKLIEARHPLLEFHHVIPTNVHIGKTFNTLIITGPNTGGKTVVLKTVGLLVLMAQSGLHIPAEHGSQVAIFDHVFADIGDDQGIEQSLSTFSSHITKIVEMLRKIEDAEYSLVLLDEIGAGTDPTEGSALGMALLDWFGERQVNTIVTTHYGALKVYAHTQQRMENASMEFDWTTLSPTYRLQIGIPGSSNAIKIASRLGIPSEILDEAQTHLGNTNVAIEDLLVRLQQTQDELETERALLHDKIREAEVASEKHTQLLQTLETERDTLKQRSESEARDIVANARKTIEKLVADIRKQQASKDSIQNAFSEIETAKKSLKTELPKKQSNQPKLKVNVGDKVRVKKLSRFGEVTAIKPRGKMPLQILVGNMRMQAAYHEIDSVTQNKKHHTFRRLYLISNILNPIQSVVSLISEGCL</sequence>
<evidence type="ECO:0000256" key="5">
    <source>
        <dbReference type="ARBA" id="ARBA00022884"/>
    </source>
</evidence>
<dbReference type="InterPro" id="IPR045076">
    <property type="entry name" value="MutS"/>
</dbReference>
<evidence type="ECO:0000256" key="3">
    <source>
        <dbReference type="ARBA" id="ARBA00022801"/>
    </source>
</evidence>
<keyword evidence="1" id="KW-0699">rRNA-binding</keyword>
<feature type="coiled-coil region" evidence="7">
    <location>
        <begin position="516"/>
        <end position="607"/>
    </location>
</feature>
<evidence type="ECO:0000256" key="1">
    <source>
        <dbReference type="ARBA" id="ARBA00022730"/>
    </source>
</evidence>
<dbReference type="PIRSF" id="PIRSF005814">
    <property type="entry name" value="MutS_YshD"/>
    <property type="match status" value="1"/>
</dbReference>
<keyword evidence="2" id="KW-0547">Nucleotide-binding</keyword>
<keyword evidence="9" id="KW-0255">Endonuclease</keyword>
<keyword evidence="6" id="KW-0238">DNA-binding</keyword>
<feature type="non-terminal residue" evidence="9">
    <location>
        <position position="1"/>
    </location>
</feature>
<dbReference type="GO" id="GO:0140664">
    <property type="term" value="F:ATP-dependent DNA damage sensor activity"/>
    <property type="evidence" value="ECO:0007669"/>
    <property type="project" value="InterPro"/>
</dbReference>
<keyword evidence="5" id="KW-0694">RNA-binding</keyword>
<comment type="caution">
    <text evidence="9">The sequence shown here is derived from an EMBL/GenBank/DDBJ whole genome shotgun (WGS) entry which is preliminary data.</text>
</comment>
<dbReference type="InterPro" id="IPR005747">
    <property type="entry name" value="MutS2"/>
</dbReference>
<dbReference type="FunFam" id="3.40.50.300:FF:000830">
    <property type="entry name" value="Endonuclease MutS2"/>
    <property type="match status" value="1"/>
</dbReference>
<dbReference type="Pfam" id="PF00488">
    <property type="entry name" value="MutS_V"/>
    <property type="match status" value="1"/>
</dbReference>
<dbReference type="InterPro" id="IPR007696">
    <property type="entry name" value="DNA_mismatch_repair_MutS_core"/>
</dbReference>
<dbReference type="GO" id="GO:0016887">
    <property type="term" value="F:ATP hydrolysis activity"/>
    <property type="evidence" value="ECO:0007669"/>
    <property type="project" value="InterPro"/>
</dbReference>
<dbReference type="InterPro" id="IPR036187">
    <property type="entry name" value="DNA_mismatch_repair_MutS_sf"/>
</dbReference>
<dbReference type="AlphaFoldDB" id="A0AA35S5H4"/>
<evidence type="ECO:0000256" key="4">
    <source>
        <dbReference type="ARBA" id="ARBA00022840"/>
    </source>
</evidence>
<evidence type="ECO:0000256" key="7">
    <source>
        <dbReference type="SAM" id="Coils"/>
    </source>
</evidence>
<dbReference type="GO" id="GO:0006298">
    <property type="term" value="P:mismatch repair"/>
    <property type="evidence" value="ECO:0007669"/>
    <property type="project" value="InterPro"/>
</dbReference>
<dbReference type="HAMAP" id="MF_00092">
    <property type="entry name" value="MutS2"/>
    <property type="match status" value="1"/>
</dbReference>
<evidence type="ECO:0000256" key="6">
    <source>
        <dbReference type="ARBA" id="ARBA00023125"/>
    </source>
</evidence>
<keyword evidence="4" id="KW-0067">ATP-binding</keyword>
<reference evidence="9" key="1">
    <citation type="submission" date="2023-03" db="EMBL/GenBank/DDBJ databases">
        <authorList>
            <person name="Steffen K."/>
            <person name="Cardenas P."/>
        </authorList>
    </citation>
    <scope>NUCLEOTIDE SEQUENCE</scope>
</reference>
<dbReference type="EMBL" id="CASHTH010001982">
    <property type="protein sequence ID" value="CAI8022897.1"/>
    <property type="molecule type" value="Genomic_DNA"/>
</dbReference>
<dbReference type="PROSITE" id="PS00486">
    <property type="entry name" value="DNA_MISMATCH_REPAIR_2"/>
    <property type="match status" value="1"/>
</dbReference>
<dbReference type="PANTHER" id="PTHR48466:SF2">
    <property type="entry name" value="OS10G0509000 PROTEIN"/>
    <property type="match status" value="1"/>
</dbReference>
<gene>
    <name evidence="9" type="ORF">GBAR_LOCUS13407</name>
</gene>
<evidence type="ECO:0000259" key="8">
    <source>
        <dbReference type="PROSITE" id="PS00486"/>
    </source>
</evidence>
<dbReference type="Pfam" id="PF20297">
    <property type="entry name" value="MSSS"/>
    <property type="match status" value="1"/>
</dbReference>
<organism evidence="9 10">
    <name type="scientific">Geodia barretti</name>
    <name type="common">Barrett's horny sponge</name>
    <dbReference type="NCBI Taxonomy" id="519541"/>
    <lineage>
        <taxon>Eukaryota</taxon>
        <taxon>Metazoa</taxon>
        <taxon>Porifera</taxon>
        <taxon>Demospongiae</taxon>
        <taxon>Heteroscleromorpha</taxon>
        <taxon>Tetractinellida</taxon>
        <taxon>Astrophorina</taxon>
        <taxon>Geodiidae</taxon>
        <taxon>Geodia</taxon>
    </lineage>
</organism>
<dbReference type="GO" id="GO:0005524">
    <property type="term" value="F:ATP binding"/>
    <property type="evidence" value="ECO:0007669"/>
    <property type="project" value="UniProtKB-KW"/>
</dbReference>
<dbReference type="SMART" id="SM00533">
    <property type="entry name" value="MUTSd"/>
    <property type="match status" value="1"/>
</dbReference>
<dbReference type="Proteomes" id="UP001174909">
    <property type="component" value="Unassembled WGS sequence"/>
</dbReference>
<dbReference type="SUPFAM" id="SSF48334">
    <property type="entry name" value="DNA repair protein MutS, domain III"/>
    <property type="match status" value="1"/>
</dbReference>
<protein>
    <submittedName>
        <fullName evidence="9">Endonuclease MutS2</fullName>
    </submittedName>
</protein>
<dbReference type="PANTHER" id="PTHR48466">
    <property type="entry name" value="OS10G0509000 PROTEIN-RELATED"/>
    <property type="match status" value="1"/>
</dbReference>
<accession>A0AA35S5H4</accession>
<evidence type="ECO:0000313" key="9">
    <source>
        <dbReference type="EMBL" id="CAI8022897.1"/>
    </source>
</evidence>
<dbReference type="Gene3D" id="3.40.50.300">
    <property type="entry name" value="P-loop containing nucleotide triphosphate hydrolases"/>
    <property type="match status" value="1"/>
</dbReference>
<evidence type="ECO:0000256" key="2">
    <source>
        <dbReference type="ARBA" id="ARBA00022741"/>
    </source>
</evidence>